<dbReference type="InterPro" id="IPR013785">
    <property type="entry name" value="Aldolase_TIM"/>
</dbReference>
<reference evidence="5" key="1">
    <citation type="journal article" date="2019" name="Int. J. Syst. Evol. Microbiol.">
        <title>The Global Catalogue of Microorganisms (GCM) 10K type strain sequencing project: providing services to taxonomists for standard genome sequencing and annotation.</title>
        <authorList>
            <consortium name="The Broad Institute Genomics Platform"/>
            <consortium name="The Broad Institute Genome Sequencing Center for Infectious Disease"/>
            <person name="Wu L."/>
            <person name="Ma J."/>
        </authorList>
    </citation>
    <scope>NUCLEOTIDE SEQUENCE [LARGE SCALE GENOMIC DNA]</scope>
    <source>
        <strain evidence="5">KCTC 42456</strain>
    </source>
</reference>
<protein>
    <submittedName>
        <fullName evidence="4">Thiamine phosphate synthase</fullName>
    </submittedName>
</protein>
<evidence type="ECO:0000313" key="5">
    <source>
        <dbReference type="Proteomes" id="UP001597546"/>
    </source>
</evidence>
<dbReference type="PANTHER" id="PTHR20857">
    <property type="entry name" value="THIAMINE-PHOSPHATE PYROPHOSPHORYLASE"/>
    <property type="match status" value="1"/>
</dbReference>
<evidence type="ECO:0000256" key="1">
    <source>
        <dbReference type="ARBA" id="ARBA00004948"/>
    </source>
</evidence>
<proteinExistence type="predicted"/>
<dbReference type="EMBL" id="JBHULV010000028">
    <property type="protein sequence ID" value="MFD2731903.1"/>
    <property type="molecule type" value="Genomic_DNA"/>
</dbReference>
<keyword evidence="5" id="KW-1185">Reference proteome</keyword>
<sequence length="200" mass="23036">MKLIVISNPTSIHSEAQIVNNLFNEGLRYFHLRKPNESEESVEKLLTQIHPSFYPNIALHQHHQLASKFGIKRLHFPEHQRMQTVKDELKIKTSKGFTISTSIHQIEDLEQVSFFNHVFYGPVFNSISKKGYESKVPADFELIKPQNAPNVIALGGITHQNLHQIKRMNFDGVALLGFIWQKPENVINQFKTIQSTLKIL</sequence>
<dbReference type="InterPro" id="IPR036206">
    <property type="entry name" value="ThiamineP_synth_sf"/>
</dbReference>
<keyword evidence="2" id="KW-0784">Thiamine biosynthesis</keyword>
<name>A0ABW5TSW5_9SPHI</name>
<dbReference type="PANTHER" id="PTHR20857:SF15">
    <property type="entry name" value="THIAMINE-PHOSPHATE SYNTHASE"/>
    <property type="match status" value="1"/>
</dbReference>
<evidence type="ECO:0000259" key="3">
    <source>
        <dbReference type="Pfam" id="PF02581"/>
    </source>
</evidence>
<dbReference type="SUPFAM" id="SSF51391">
    <property type="entry name" value="Thiamin phosphate synthase"/>
    <property type="match status" value="1"/>
</dbReference>
<dbReference type="Pfam" id="PF02581">
    <property type="entry name" value="TMP-TENI"/>
    <property type="match status" value="1"/>
</dbReference>
<dbReference type="CDD" id="cd00564">
    <property type="entry name" value="TMP_TenI"/>
    <property type="match status" value="1"/>
</dbReference>
<comment type="caution">
    <text evidence="4">The sequence shown here is derived from an EMBL/GenBank/DDBJ whole genome shotgun (WGS) entry which is preliminary data.</text>
</comment>
<dbReference type="RefSeq" id="WP_379043579.1">
    <property type="nucleotide sequence ID" value="NZ_JBHSKW010000032.1"/>
</dbReference>
<dbReference type="Proteomes" id="UP001597546">
    <property type="component" value="Unassembled WGS sequence"/>
</dbReference>
<accession>A0ABW5TSW5</accession>
<evidence type="ECO:0000256" key="2">
    <source>
        <dbReference type="ARBA" id="ARBA00022977"/>
    </source>
</evidence>
<comment type="pathway">
    <text evidence="1">Cofactor biosynthesis; thiamine diphosphate biosynthesis.</text>
</comment>
<dbReference type="InterPro" id="IPR022998">
    <property type="entry name" value="ThiamineP_synth_TenI"/>
</dbReference>
<feature type="domain" description="Thiamine phosphate synthase/TenI" evidence="3">
    <location>
        <begin position="4"/>
        <end position="176"/>
    </location>
</feature>
<evidence type="ECO:0000313" key="4">
    <source>
        <dbReference type="EMBL" id="MFD2731903.1"/>
    </source>
</evidence>
<dbReference type="Gene3D" id="3.20.20.70">
    <property type="entry name" value="Aldolase class I"/>
    <property type="match status" value="1"/>
</dbReference>
<gene>
    <name evidence="4" type="ORF">ACFSSE_09310</name>
</gene>
<organism evidence="4 5">
    <name type="scientific">Pedobacter alpinus</name>
    <dbReference type="NCBI Taxonomy" id="1590643"/>
    <lineage>
        <taxon>Bacteria</taxon>
        <taxon>Pseudomonadati</taxon>
        <taxon>Bacteroidota</taxon>
        <taxon>Sphingobacteriia</taxon>
        <taxon>Sphingobacteriales</taxon>
        <taxon>Sphingobacteriaceae</taxon>
        <taxon>Pedobacter</taxon>
    </lineage>
</organism>